<dbReference type="InterPro" id="IPR035897">
    <property type="entry name" value="Toll_tir_struct_dom_sf"/>
</dbReference>
<evidence type="ECO:0000256" key="5">
    <source>
        <dbReference type="SAM" id="SignalP"/>
    </source>
</evidence>
<name>A0A8W8NUW5_MAGGI</name>
<dbReference type="SMART" id="SM00369">
    <property type="entry name" value="LRR_TYP"/>
    <property type="match status" value="3"/>
</dbReference>
<dbReference type="AlphaFoldDB" id="A0A8W8NUW5"/>
<feature type="signal peptide" evidence="5">
    <location>
        <begin position="1"/>
        <end position="27"/>
    </location>
</feature>
<feature type="chain" id="PRO_5036485316" description="TIR domain-containing protein" evidence="5">
    <location>
        <begin position="28"/>
        <end position="808"/>
    </location>
</feature>
<dbReference type="Gene3D" id="3.80.10.10">
    <property type="entry name" value="Ribonuclease Inhibitor"/>
    <property type="match status" value="2"/>
</dbReference>
<dbReference type="SMART" id="SM00365">
    <property type="entry name" value="LRR_SD22"/>
    <property type="match status" value="5"/>
</dbReference>
<dbReference type="PANTHER" id="PTHR24369">
    <property type="entry name" value="ANTIGEN BSP, PUTATIVE-RELATED"/>
    <property type="match status" value="1"/>
</dbReference>
<dbReference type="InterPro" id="IPR050541">
    <property type="entry name" value="LRR_TM_domain-containing"/>
</dbReference>
<evidence type="ECO:0000313" key="7">
    <source>
        <dbReference type="EnsemblMetazoa" id="G6887.1:cds"/>
    </source>
</evidence>
<proteinExistence type="inferred from homology"/>
<dbReference type="InterPro" id="IPR000157">
    <property type="entry name" value="TIR_dom"/>
</dbReference>
<evidence type="ECO:0000256" key="4">
    <source>
        <dbReference type="ARBA" id="ARBA00022737"/>
    </source>
</evidence>
<accession>A0A8W8NUW5</accession>
<sequence>MVNMAPCMAFVITCAFISMWNLSITGAFPGYFKLADENNPNRTNLYCPDNCKDRDHPDNCCACRAKPLWELDNAIIDNLNLEYVNRRGYAVIYSDQAGKIRNSQFLKIKHSNGFLAFLPKNLCSFRYIVEIKFPHNLLTSVGNLSCLLSLDTLDMSYNRITYVSNETFTGLSQLRIVDLSHNLIRRIEPYTVLQESLELFTIDFSHNQLRDLDCTNIVLDKSFCKLKYDNNKIEEIVNENSFRIDKNKTYGDGGYVDIKKNNIKKFLNFTDLGVSDLTLLGKFFNFAFDLRESPLSCDCTMEPYLQKARAWINKMWKDYFDIKCTSPPSLAGKTIREVVARNKTGLDDLQCDISSPTNGCPTACKCYRQPSQDRTVVDCNSAGLTHLPKHMPPFNDLQVFLNNNSIKEIGFVSYLQRITHLDLSGNMVEKITEKAAQAINNNISIVLQGNNLKSIPTSFKSKDPCKLHLGYVYIPCNCQTQWVPNWLAVRKLDTCANLSNIFCETSAGNTPAFDFDFKSLDCNPNNSLRDSVLSVAGAALLCIVALALCYNYRYEIYLLRNNPTKPRKNNLQYKNDVYITVHEDDQAQVIWALKILIPYLGNRGYSVYFPPTDGIIGNIREEEIINQVGKSRNYIVLLTGKFTENGCDEMWQGMEWRYIWNSFKSQPHLKNIVIINYAQLRPYDFEISPIRAFLALNFCIDFANRKHMMFKNICLRLGNPNKFVVSNGMKLPKSTLKPRAPMNTVFPVGAERRLTNSTSVPNKYFDENKVFFSEDSYSDIESNKTTDKQTGFHSLSNYRTPRSINISI</sequence>
<evidence type="ECO:0000313" key="8">
    <source>
        <dbReference type="Proteomes" id="UP000005408"/>
    </source>
</evidence>
<dbReference type="Proteomes" id="UP000005408">
    <property type="component" value="Unassembled WGS sequence"/>
</dbReference>
<dbReference type="PROSITE" id="PS51450">
    <property type="entry name" value="LRR"/>
    <property type="match status" value="2"/>
</dbReference>
<organism evidence="7 8">
    <name type="scientific">Magallana gigas</name>
    <name type="common">Pacific oyster</name>
    <name type="synonym">Crassostrea gigas</name>
    <dbReference type="NCBI Taxonomy" id="29159"/>
    <lineage>
        <taxon>Eukaryota</taxon>
        <taxon>Metazoa</taxon>
        <taxon>Spiralia</taxon>
        <taxon>Lophotrochozoa</taxon>
        <taxon>Mollusca</taxon>
        <taxon>Bivalvia</taxon>
        <taxon>Autobranchia</taxon>
        <taxon>Pteriomorphia</taxon>
        <taxon>Ostreida</taxon>
        <taxon>Ostreoidea</taxon>
        <taxon>Ostreidae</taxon>
        <taxon>Magallana</taxon>
    </lineage>
</organism>
<comment type="similarity">
    <text evidence="1">Belongs to the Toll-like receptor family.</text>
</comment>
<evidence type="ECO:0000256" key="3">
    <source>
        <dbReference type="ARBA" id="ARBA00022729"/>
    </source>
</evidence>
<feature type="domain" description="TIR" evidence="6">
    <location>
        <begin position="573"/>
        <end position="717"/>
    </location>
</feature>
<dbReference type="SUPFAM" id="SSF52058">
    <property type="entry name" value="L domain-like"/>
    <property type="match status" value="1"/>
</dbReference>
<reference evidence="7" key="1">
    <citation type="submission" date="2022-08" db="UniProtKB">
        <authorList>
            <consortium name="EnsemblMetazoa"/>
        </authorList>
    </citation>
    <scope>IDENTIFICATION</scope>
    <source>
        <strain evidence="7">05x7-T-G4-1.051#20</strain>
    </source>
</reference>
<dbReference type="InterPro" id="IPR032675">
    <property type="entry name" value="LRR_dom_sf"/>
</dbReference>
<dbReference type="SUPFAM" id="SSF52200">
    <property type="entry name" value="Toll/Interleukin receptor TIR domain"/>
    <property type="match status" value="1"/>
</dbReference>
<dbReference type="GO" id="GO:0007165">
    <property type="term" value="P:signal transduction"/>
    <property type="evidence" value="ECO:0007669"/>
    <property type="project" value="InterPro"/>
</dbReference>
<protein>
    <recommendedName>
        <fullName evidence="6">TIR domain-containing protein</fullName>
    </recommendedName>
</protein>
<keyword evidence="8" id="KW-1185">Reference proteome</keyword>
<evidence type="ECO:0000259" key="6">
    <source>
        <dbReference type="PROSITE" id="PS50104"/>
    </source>
</evidence>
<dbReference type="Gene3D" id="3.40.50.10140">
    <property type="entry name" value="Toll/interleukin-1 receptor homology (TIR) domain"/>
    <property type="match status" value="1"/>
</dbReference>
<keyword evidence="4" id="KW-0677">Repeat</keyword>
<dbReference type="InterPro" id="IPR001611">
    <property type="entry name" value="Leu-rich_rpt"/>
</dbReference>
<dbReference type="Pfam" id="PF13855">
    <property type="entry name" value="LRR_8"/>
    <property type="match status" value="1"/>
</dbReference>
<dbReference type="EnsemblMetazoa" id="G6887.1">
    <property type="protein sequence ID" value="G6887.1:cds"/>
    <property type="gene ID" value="G6887"/>
</dbReference>
<evidence type="ECO:0000256" key="1">
    <source>
        <dbReference type="ARBA" id="ARBA00009634"/>
    </source>
</evidence>
<keyword evidence="3 5" id="KW-0732">Signal</keyword>
<dbReference type="PANTHER" id="PTHR24369:SF210">
    <property type="entry name" value="CHAOPTIN-RELATED"/>
    <property type="match status" value="1"/>
</dbReference>
<evidence type="ECO:0000256" key="2">
    <source>
        <dbReference type="ARBA" id="ARBA00022614"/>
    </source>
</evidence>
<keyword evidence="2" id="KW-0433">Leucine-rich repeat</keyword>
<dbReference type="PROSITE" id="PS50104">
    <property type="entry name" value="TIR"/>
    <property type="match status" value="1"/>
</dbReference>
<dbReference type="InterPro" id="IPR003591">
    <property type="entry name" value="Leu-rich_rpt_typical-subtyp"/>
</dbReference>
<dbReference type="GO" id="GO:0005886">
    <property type="term" value="C:plasma membrane"/>
    <property type="evidence" value="ECO:0007669"/>
    <property type="project" value="TreeGrafter"/>
</dbReference>